<keyword evidence="2" id="KW-1185">Reference proteome</keyword>
<sequence>MLVAFVLMSVTLAVLFQVFSGGLRLSAQAGEYATALRLAQSQLALAGVEEPLQVGETRGDFGRDGYRWRQTVAPHEWIDGGLAQPAGLDAFLVTLEVYWGEARPRSLQLTTLRVVASR</sequence>
<protein>
    <submittedName>
        <fullName evidence="1">General secretion pathway protein H</fullName>
    </submittedName>
</protein>
<dbReference type="KEGG" id="tni:TVNIR_1920"/>
<dbReference type="EMBL" id="CP003989">
    <property type="protein sequence ID" value="AGA33581.1"/>
    <property type="molecule type" value="Genomic_DNA"/>
</dbReference>
<gene>
    <name evidence="1" type="ordered locus">TVNIR_1920</name>
</gene>
<proteinExistence type="predicted"/>
<dbReference type="eggNOG" id="COG2165">
    <property type="taxonomic scope" value="Bacteria"/>
</dbReference>
<dbReference type="Proteomes" id="UP000010809">
    <property type="component" value="Chromosome"/>
</dbReference>
<dbReference type="AlphaFoldDB" id="L0DYZ0"/>
<evidence type="ECO:0000313" key="2">
    <source>
        <dbReference type="Proteomes" id="UP000010809"/>
    </source>
</evidence>
<accession>L0DYZ0</accession>
<dbReference type="STRING" id="1255043.TVNIR_1920"/>
<evidence type="ECO:0000313" key="1">
    <source>
        <dbReference type="EMBL" id="AGA33581.1"/>
    </source>
</evidence>
<organism evidence="1 2">
    <name type="scientific">Thioalkalivibrio nitratireducens (strain DSM 14787 / UNIQEM 213 / ALEN2)</name>
    <dbReference type="NCBI Taxonomy" id="1255043"/>
    <lineage>
        <taxon>Bacteria</taxon>
        <taxon>Pseudomonadati</taxon>
        <taxon>Pseudomonadota</taxon>
        <taxon>Gammaproteobacteria</taxon>
        <taxon>Chromatiales</taxon>
        <taxon>Ectothiorhodospiraceae</taxon>
        <taxon>Thioalkalivibrio</taxon>
    </lineage>
</organism>
<dbReference type="HOGENOM" id="CLU_130289_0_0_6"/>
<name>L0DYZ0_THIND</name>
<reference evidence="1" key="1">
    <citation type="submission" date="2015-12" db="EMBL/GenBank/DDBJ databases">
        <authorList>
            <person name="Tikhonova T.V."/>
            <person name="Pavlov A.R."/>
            <person name="Beletsky A.V."/>
            <person name="Mardanov A.V."/>
            <person name="Sorokin D.Y."/>
            <person name="Ravin N.V."/>
            <person name="Popov V.O."/>
        </authorList>
    </citation>
    <scope>NUCLEOTIDE SEQUENCE</scope>
    <source>
        <strain evidence="1">DSM 14787</strain>
    </source>
</reference>
<dbReference type="PATRIC" id="fig|1255043.3.peg.1944"/>